<dbReference type="Proteomes" id="UP001501207">
    <property type="component" value="Unassembled WGS sequence"/>
</dbReference>
<reference evidence="7" key="1">
    <citation type="journal article" date="2019" name="Int. J. Syst. Evol. Microbiol.">
        <title>The Global Catalogue of Microorganisms (GCM) 10K type strain sequencing project: providing services to taxonomists for standard genome sequencing and annotation.</title>
        <authorList>
            <consortium name="The Broad Institute Genomics Platform"/>
            <consortium name="The Broad Institute Genome Sequencing Center for Infectious Disease"/>
            <person name="Wu L."/>
            <person name="Ma J."/>
        </authorList>
    </citation>
    <scope>NUCLEOTIDE SEQUENCE [LARGE SCALE GENOMIC DNA]</scope>
    <source>
        <strain evidence="7">JCM 17664</strain>
    </source>
</reference>
<dbReference type="InterPro" id="IPR037171">
    <property type="entry name" value="NagB/RpiA_transferase-like"/>
</dbReference>
<dbReference type="SUPFAM" id="SSF46785">
    <property type="entry name" value="Winged helix' DNA-binding domain"/>
    <property type="match status" value="1"/>
</dbReference>
<accession>A0ABP8FQT6</accession>
<dbReference type="InterPro" id="IPR036388">
    <property type="entry name" value="WH-like_DNA-bd_sf"/>
</dbReference>
<evidence type="ECO:0000256" key="4">
    <source>
        <dbReference type="ARBA" id="ARBA00023163"/>
    </source>
</evidence>
<feature type="domain" description="HTH deoR-type" evidence="5">
    <location>
        <begin position="7"/>
        <end position="62"/>
    </location>
</feature>
<dbReference type="GO" id="GO:0003677">
    <property type="term" value="F:DNA binding"/>
    <property type="evidence" value="ECO:0007669"/>
    <property type="project" value="UniProtKB-KW"/>
</dbReference>
<dbReference type="PROSITE" id="PS00894">
    <property type="entry name" value="HTH_DEOR_1"/>
    <property type="match status" value="1"/>
</dbReference>
<keyword evidence="4" id="KW-0804">Transcription</keyword>
<keyword evidence="3 6" id="KW-0238">DNA-binding</keyword>
<dbReference type="SMART" id="SM01134">
    <property type="entry name" value="DeoRC"/>
    <property type="match status" value="1"/>
</dbReference>
<keyword evidence="7" id="KW-1185">Reference proteome</keyword>
<dbReference type="InterPro" id="IPR001034">
    <property type="entry name" value="DeoR_HTH"/>
</dbReference>
<dbReference type="RefSeq" id="WP_344978212.1">
    <property type="nucleotide sequence ID" value="NZ_BAABFN010000002.1"/>
</dbReference>
<organism evidence="6 7">
    <name type="scientific">Compostibacter hankyongensis</name>
    <dbReference type="NCBI Taxonomy" id="1007089"/>
    <lineage>
        <taxon>Bacteria</taxon>
        <taxon>Pseudomonadati</taxon>
        <taxon>Bacteroidota</taxon>
        <taxon>Chitinophagia</taxon>
        <taxon>Chitinophagales</taxon>
        <taxon>Chitinophagaceae</taxon>
        <taxon>Compostibacter</taxon>
    </lineage>
</organism>
<dbReference type="PANTHER" id="PTHR30363:SF4">
    <property type="entry name" value="GLYCEROL-3-PHOSPHATE REGULON REPRESSOR"/>
    <property type="match status" value="1"/>
</dbReference>
<evidence type="ECO:0000313" key="6">
    <source>
        <dbReference type="EMBL" id="GAA4309054.1"/>
    </source>
</evidence>
<dbReference type="InterPro" id="IPR036390">
    <property type="entry name" value="WH_DNA-bd_sf"/>
</dbReference>
<dbReference type="PRINTS" id="PR00037">
    <property type="entry name" value="HTHLACR"/>
</dbReference>
<evidence type="ECO:0000259" key="5">
    <source>
        <dbReference type="PROSITE" id="PS51000"/>
    </source>
</evidence>
<dbReference type="Gene3D" id="3.40.50.1360">
    <property type="match status" value="1"/>
</dbReference>
<evidence type="ECO:0000256" key="2">
    <source>
        <dbReference type="ARBA" id="ARBA00023015"/>
    </source>
</evidence>
<keyword evidence="1" id="KW-0678">Repressor</keyword>
<sequence length="253" mass="28015">MNQVLLKEERHSFIMRQINVHNKVLSTDLSHQLQVSEDTIRRDLKELADAGKVLKVHGGAIGRSFHYPFNGNSEVYAQEAKQQIAAKVITLLKNDMVILTGGGTTMIELAQQIPDTLRATFFTISPLVALKLSDHPNLTVFSIGGQLSKSASVHIGASVINALSDIRVDLCLLGANGLSVQEGMTDSDWEVVQVKRAMIRSAQKLCVLSIAEKLNSVQRMKVCDLNLIHYLVTELPPNSHFLNNYRHLDLVLL</sequence>
<dbReference type="Pfam" id="PF08220">
    <property type="entry name" value="HTH_DeoR"/>
    <property type="match status" value="1"/>
</dbReference>
<dbReference type="PROSITE" id="PS51000">
    <property type="entry name" value="HTH_DEOR_2"/>
    <property type="match status" value="1"/>
</dbReference>
<dbReference type="SUPFAM" id="SSF100950">
    <property type="entry name" value="NagB/RpiA/CoA transferase-like"/>
    <property type="match status" value="1"/>
</dbReference>
<name>A0ABP8FQT6_9BACT</name>
<dbReference type="SMART" id="SM00420">
    <property type="entry name" value="HTH_DEOR"/>
    <property type="match status" value="1"/>
</dbReference>
<gene>
    <name evidence="6" type="ORF">GCM10023143_16840</name>
</gene>
<evidence type="ECO:0000256" key="1">
    <source>
        <dbReference type="ARBA" id="ARBA00022491"/>
    </source>
</evidence>
<dbReference type="Pfam" id="PF00455">
    <property type="entry name" value="DeoRC"/>
    <property type="match status" value="1"/>
</dbReference>
<proteinExistence type="predicted"/>
<dbReference type="InterPro" id="IPR014036">
    <property type="entry name" value="DeoR-like_C"/>
</dbReference>
<dbReference type="InterPro" id="IPR018356">
    <property type="entry name" value="Tscrpt_reg_HTH_DeoR_CS"/>
</dbReference>
<evidence type="ECO:0000256" key="3">
    <source>
        <dbReference type="ARBA" id="ARBA00023125"/>
    </source>
</evidence>
<dbReference type="EMBL" id="BAABFN010000002">
    <property type="protein sequence ID" value="GAA4309054.1"/>
    <property type="molecule type" value="Genomic_DNA"/>
</dbReference>
<comment type="caution">
    <text evidence="6">The sequence shown here is derived from an EMBL/GenBank/DDBJ whole genome shotgun (WGS) entry which is preliminary data.</text>
</comment>
<keyword evidence="2" id="KW-0805">Transcription regulation</keyword>
<protein>
    <submittedName>
        <fullName evidence="6">DeoR/GlpR family DNA-binding transcription regulator</fullName>
    </submittedName>
</protein>
<evidence type="ECO:0000313" key="7">
    <source>
        <dbReference type="Proteomes" id="UP001501207"/>
    </source>
</evidence>
<dbReference type="PANTHER" id="PTHR30363">
    <property type="entry name" value="HTH-TYPE TRANSCRIPTIONAL REGULATOR SRLR-RELATED"/>
    <property type="match status" value="1"/>
</dbReference>
<dbReference type="Gene3D" id="1.10.10.10">
    <property type="entry name" value="Winged helix-like DNA-binding domain superfamily/Winged helix DNA-binding domain"/>
    <property type="match status" value="1"/>
</dbReference>
<dbReference type="InterPro" id="IPR050313">
    <property type="entry name" value="Carb_Metab_HTH_regulators"/>
</dbReference>